<accession>A0A375BCA4</accession>
<gene>
    <name evidence="2" type="ORF">CBM2587_A10214</name>
</gene>
<dbReference type="EMBL" id="OFSQ01000001">
    <property type="protein sequence ID" value="SOY41246.1"/>
    <property type="molecule type" value="Genomic_DNA"/>
</dbReference>
<sequence length="44" mass="4775">MTLPMRPRQQPAAVTVPAPGTHDDPPARLCKDSFLPFTNLESAV</sequence>
<feature type="region of interest" description="Disordered" evidence="1">
    <location>
        <begin position="1"/>
        <end position="28"/>
    </location>
</feature>
<proteinExistence type="predicted"/>
<protein>
    <submittedName>
        <fullName evidence="2">Uncharacterized protein</fullName>
    </submittedName>
</protein>
<comment type="caution">
    <text evidence="2">The sequence shown here is derived from an EMBL/GenBank/DDBJ whole genome shotgun (WGS) entry which is preliminary data.</text>
</comment>
<reference evidence="2" key="1">
    <citation type="submission" date="2018-01" db="EMBL/GenBank/DDBJ databases">
        <authorList>
            <person name="Clerissi C."/>
        </authorList>
    </citation>
    <scope>NUCLEOTIDE SEQUENCE</scope>
    <source>
        <strain evidence="2">Cupriavidus sp. LMG 19464</strain>
    </source>
</reference>
<dbReference type="Proteomes" id="UP000256780">
    <property type="component" value="Chromosome CBM2587_a"/>
</dbReference>
<name>A0A375BCA4_9BURK</name>
<dbReference type="AlphaFoldDB" id="A0A375BCA4"/>
<organism evidence="2">
    <name type="scientific">Cupriavidus taiwanensis</name>
    <dbReference type="NCBI Taxonomy" id="164546"/>
    <lineage>
        <taxon>Bacteria</taxon>
        <taxon>Pseudomonadati</taxon>
        <taxon>Pseudomonadota</taxon>
        <taxon>Betaproteobacteria</taxon>
        <taxon>Burkholderiales</taxon>
        <taxon>Burkholderiaceae</taxon>
        <taxon>Cupriavidus</taxon>
    </lineage>
</organism>
<evidence type="ECO:0000256" key="1">
    <source>
        <dbReference type="SAM" id="MobiDB-lite"/>
    </source>
</evidence>
<evidence type="ECO:0000313" key="2">
    <source>
        <dbReference type="EMBL" id="SOY41246.1"/>
    </source>
</evidence>